<evidence type="ECO:0000313" key="1">
    <source>
        <dbReference type="EMBL" id="GAG63531.1"/>
    </source>
</evidence>
<name>X1AUL5_9ZZZZ</name>
<dbReference type="AlphaFoldDB" id="X1AUL5"/>
<feature type="non-terminal residue" evidence="1">
    <location>
        <position position="316"/>
    </location>
</feature>
<accession>X1AUL5</accession>
<dbReference type="EMBL" id="BART01006435">
    <property type="protein sequence ID" value="GAG63531.1"/>
    <property type="molecule type" value="Genomic_DNA"/>
</dbReference>
<proteinExistence type="predicted"/>
<sequence length="316" mass="35127">MTTEMNFNQYVSRTNSTIGQEQESEGMDMEITLNAPKDNFNTSVSPIWFNASSAVVHANLTNATLYIWKPDSIVYGINTTTYINGTTNATNLSFNGILIGDSYLWNYYVCSINATGSLCGFAPANRTFNFTMIVDGEYYDPNVAETETTTFQMNVTAPTENIALSALLVYNGTGYTSTKTETGTFTRDLDIPITGGGKQVKNFVWQIKFTKGPDIAYVNTTRHLQEISTVVLHACDVVTYNTTVLNFTMFDEITGNRINETTNATDMEVTFDYWAGLGASSANYSYQNLSNYNQSQYEFCILPADETVYSDSLIHT</sequence>
<organism evidence="1">
    <name type="scientific">marine sediment metagenome</name>
    <dbReference type="NCBI Taxonomy" id="412755"/>
    <lineage>
        <taxon>unclassified sequences</taxon>
        <taxon>metagenomes</taxon>
        <taxon>ecological metagenomes</taxon>
    </lineage>
</organism>
<comment type="caution">
    <text evidence="1">The sequence shown here is derived from an EMBL/GenBank/DDBJ whole genome shotgun (WGS) entry which is preliminary data.</text>
</comment>
<reference evidence="1" key="1">
    <citation type="journal article" date="2014" name="Front. Microbiol.">
        <title>High frequency of phylogenetically diverse reductive dehalogenase-homologous genes in deep subseafloor sedimentary metagenomes.</title>
        <authorList>
            <person name="Kawai M."/>
            <person name="Futagami T."/>
            <person name="Toyoda A."/>
            <person name="Takaki Y."/>
            <person name="Nishi S."/>
            <person name="Hori S."/>
            <person name="Arai W."/>
            <person name="Tsubouchi T."/>
            <person name="Morono Y."/>
            <person name="Uchiyama I."/>
            <person name="Ito T."/>
            <person name="Fujiyama A."/>
            <person name="Inagaki F."/>
            <person name="Takami H."/>
        </authorList>
    </citation>
    <scope>NUCLEOTIDE SEQUENCE</scope>
    <source>
        <strain evidence="1">Expedition CK06-06</strain>
    </source>
</reference>
<protein>
    <submittedName>
        <fullName evidence="1">Uncharacterized protein</fullName>
    </submittedName>
</protein>
<gene>
    <name evidence="1" type="ORF">S01H4_14683</name>
</gene>